<accession>A0A8H6F9Y4</accession>
<comment type="caution">
    <text evidence="1">The sequence shown here is derived from an EMBL/GenBank/DDBJ whole genome shotgun (WGS) entry which is preliminary data.</text>
</comment>
<gene>
    <name evidence="1" type="ORF">HO133_003215</name>
</gene>
<dbReference type="Proteomes" id="UP000593566">
    <property type="component" value="Unassembled WGS sequence"/>
</dbReference>
<sequence length="99" mass="11318">MDGYLLCWLWKRFFRKSGDGSDSAEMQKPDSDVIEAARFELQDRVDKTEKHCSISGLSRSKIFRHDQDTTTVTEPLEKLPEIVLVGVDESSISRQLVVD</sequence>
<evidence type="ECO:0000313" key="1">
    <source>
        <dbReference type="EMBL" id="KAF6220084.1"/>
    </source>
</evidence>
<name>A0A8H6F9Y4_9LECA</name>
<protein>
    <submittedName>
        <fullName evidence="1">Uncharacterized protein</fullName>
    </submittedName>
</protein>
<reference evidence="1 2" key="1">
    <citation type="journal article" date="2020" name="Genomics">
        <title>Complete, high-quality genomes from long-read metagenomic sequencing of two wolf lichen thalli reveals enigmatic genome architecture.</title>
        <authorList>
            <person name="McKenzie S.K."/>
            <person name="Walston R.F."/>
            <person name="Allen J.L."/>
        </authorList>
    </citation>
    <scope>NUCLEOTIDE SEQUENCE [LARGE SCALE GENOMIC DNA]</scope>
    <source>
        <strain evidence="1">WasteWater1</strain>
    </source>
</reference>
<dbReference type="RefSeq" id="XP_037149519.1">
    <property type="nucleotide sequence ID" value="XM_037294138.1"/>
</dbReference>
<keyword evidence="2" id="KW-1185">Reference proteome</keyword>
<dbReference type="EMBL" id="JACCJB010000017">
    <property type="protein sequence ID" value="KAF6220084.1"/>
    <property type="molecule type" value="Genomic_DNA"/>
</dbReference>
<dbReference type="GeneID" id="59331626"/>
<evidence type="ECO:0000313" key="2">
    <source>
        <dbReference type="Proteomes" id="UP000593566"/>
    </source>
</evidence>
<dbReference type="AlphaFoldDB" id="A0A8H6F9Y4"/>
<organism evidence="1 2">
    <name type="scientific">Letharia lupina</name>
    <dbReference type="NCBI Taxonomy" id="560253"/>
    <lineage>
        <taxon>Eukaryota</taxon>
        <taxon>Fungi</taxon>
        <taxon>Dikarya</taxon>
        <taxon>Ascomycota</taxon>
        <taxon>Pezizomycotina</taxon>
        <taxon>Lecanoromycetes</taxon>
        <taxon>OSLEUM clade</taxon>
        <taxon>Lecanoromycetidae</taxon>
        <taxon>Lecanorales</taxon>
        <taxon>Lecanorineae</taxon>
        <taxon>Parmeliaceae</taxon>
        <taxon>Letharia</taxon>
    </lineage>
</organism>
<proteinExistence type="predicted"/>